<evidence type="ECO:0000256" key="9">
    <source>
        <dbReference type="ARBA" id="ARBA00023136"/>
    </source>
</evidence>
<organism evidence="12 13">
    <name type="scientific">Polarella glacialis</name>
    <name type="common">Dinoflagellate</name>
    <dbReference type="NCBI Taxonomy" id="89957"/>
    <lineage>
        <taxon>Eukaryota</taxon>
        <taxon>Sar</taxon>
        <taxon>Alveolata</taxon>
        <taxon>Dinophyceae</taxon>
        <taxon>Suessiales</taxon>
        <taxon>Suessiaceae</taxon>
        <taxon>Polarella</taxon>
    </lineage>
</organism>
<evidence type="ECO:0000256" key="2">
    <source>
        <dbReference type="ARBA" id="ARBA00004922"/>
    </source>
</evidence>
<dbReference type="GO" id="GO:0005789">
    <property type="term" value="C:endoplasmic reticulum membrane"/>
    <property type="evidence" value="ECO:0007669"/>
    <property type="project" value="UniProtKB-SubCell"/>
</dbReference>
<dbReference type="EC" id="2.4.1.258" evidence="3"/>
<gene>
    <name evidence="12" type="ORF">PGLA1383_LOCUS37401</name>
</gene>
<keyword evidence="4" id="KW-0328">Glycosyltransferase</keyword>
<comment type="pathway">
    <text evidence="2">Protein modification; protein glycosylation.</text>
</comment>
<dbReference type="PANTHER" id="PTHR12646">
    <property type="entry name" value="NOT56 - RELATED"/>
    <property type="match status" value="1"/>
</dbReference>
<evidence type="ECO:0000256" key="7">
    <source>
        <dbReference type="ARBA" id="ARBA00022824"/>
    </source>
</evidence>
<comment type="catalytic activity">
    <reaction evidence="10">
        <text>an alpha-D-Man-(1-&gt;2)-alpha-D-Man-(1-&gt;2)-alpha-D-Man-(1-&gt;3)-[alpha-D-Man-(1-&gt;6)]-beta-D-Man-(1-&gt;4)-beta-D-GlcNAc-(1-&gt;4)-alpha-D-GlcNAc-diphospho-di-trans,poly-cis-dolichol + a di-trans,poly-cis-dolichyl beta-D-mannosyl phosphate = an alpha-D-Man-(1-&gt;2)-alpha-D-Man-(1-&gt;2)-alpha-D-Man-(1-&gt;3)-[alpha-D-Man-(1-&gt;3)-alpha-D-Man-(1-&gt;6)]-beta-D-Man-(1-&gt;4)-beta-D-GlcNAc-(1-&gt;4)-alpha-D-GlcNAc-diphospho-di-trans,poly-cis-dolichol + a di-trans,poly-cis-dolichyl phosphate + H(+)</text>
        <dbReference type="Rhea" id="RHEA:29527"/>
        <dbReference type="Rhea" id="RHEA-COMP:19498"/>
        <dbReference type="Rhea" id="RHEA-COMP:19501"/>
        <dbReference type="Rhea" id="RHEA-COMP:19516"/>
        <dbReference type="Rhea" id="RHEA-COMP:19517"/>
        <dbReference type="ChEBI" id="CHEBI:15378"/>
        <dbReference type="ChEBI" id="CHEBI:57683"/>
        <dbReference type="ChEBI" id="CHEBI:58211"/>
        <dbReference type="ChEBI" id="CHEBI:132515"/>
        <dbReference type="ChEBI" id="CHEBI:132516"/>
        <dbReference type="EC" id="2.4.1.258"/>
    </reaction>
    <physiologicalReaction direction="left-to-right" evidence="10">
        <dbReference type="Rhea" id="RHEA:29528"/>
    </physiologicalReaction>
</comment>
<evidence type="ECO:0000256" key="4">
    <source>
        <dbReference type="ARBA" id="ARBA00022676"/>
    </source>
</evidence>
<evidence type="ECO:0000256" key="5">
    <source>
        <dbReference type="ARBA" id="ARBA00022679"/>
    </source>
</evidence>
<feature type="transmembrane region" description="Helical" evidence="11">
    <location>
        <begin position="118"/>
        <end position="137"/>
    </location>
</feature>
<keyword evidence="8 11" id="KW-1133">Transmembrane helix</keyword>
<keyword evidence="6 11" id="KW-0812">Transmembrane</keyword>
<keyword evidence="9 11" id="KW-0472">Membrane</keyword>
<dbReference type="Proteomes" id="UP000654075">
    <property type="component" value="Unassembled WGS sequence"/>
</dbReference>
<feature type="transmembrane region" description="Helical" evidence="11">
    <location>
        <begin position="173"/>
        <end position="193"/>
    </location>
</feature>
<evidence type="ECO:0000256" key="1">
    <source>
        <dbReference type="ARBA" id="ARBA00004477"/>
    </source>
</evidence>
<evidence type="ECO:0000313" key="13">
    <source>
        <dbReference type="Proteomes" id="UP000654075"/>
    </source>
</evidence>
<evidence type="ECO:0000256" key="11">
    <source>
        <dbReference type="SAM" id="Phobius"/>
    </source>
</evidence>
<evidence type="ECO:0000256" key="6">
    <source>
        <dbReference type="ARBA" id="ARBA00022692"/>
    </source>
</evidence>
<keyword evidence="13" id="KW-1185">Reference proteome</keyword>
<evidence type="ECO:0000313" key="12">
    <source>
        <dbReference type="EMBL" id="CAE8619821.1"/>
    </source>
</evidence>
<sequence length="252" mass="28064">MQPLLYCPALGLCLVLTGGWAHALLCIAAMLCLQLAVGAPFLMTNPGAYLARAFGGPGDLQHAWSVNWRFLPEDIFQKRSFTVGLQVMNVFLLAWFAQTRWIPGGFLSRSIRRWTTTGLLDDSTVIAMWFTCNFVGVACLRTVHFQFLVWYFHSIPFLAWYALQPDRHKGWPWVLRCILVVAITLGVELPYLITGHGLVRGPDGRQWESPGVPKASGSLLLQAVHWLLLLLLALRCSGSQAAEAQVEKSKVS</sequence>
<keyword evidence="7" id="KW-0256">Endoplasmic reticulum</keyword>
<dbReference type="AlphaFoldDB" id="A0A813G443"/>
<evidence type="ECO:0000256" key="3">
    <source>
        <dbReference type="ARBA" id="ARBA00011964"/>
    </source>
</evidence>
<protein>
    <recommendedName>
        <fullName evidence="3">dolichyl-P-Man:Man5GlcNAc2-PP-dolichol alpha-1,3-mannosyltransferase</fullName>
        <ecNumber evidence="3">2.4.1.258</ecNumber>
    </recommendedName>
</protein>
<reference evidence="12" key="1">
    <citation type="submission" date="2021-02" db="EMBL/GenBank/DDBJ databases">
        <authorList>
            <person name="Dougan E. K."/>
            <person name="Rhodes N."/>
            <person name="Thang M."/>
            <person name="Chan C."/>
        </authorList>
    </citation>
    <scope>NUCLEOTIDE SEQUENCE</scope>
</reference>
<comment type="caution">
    <text evidence="12">The sequence shown here is derived from an EMBL/GenBank/DDBJ whole genome shotgun (WGS) entry which is preliminary data.</text>
</comment>
<keyword evidence="5" id="KW-0808">Transferase</keyword>
<proteinExistence type="predicted"/>
<dbReference type="InterPro" id="IPR007873">
    <property type="entry name" value="Glycosyltransferase_ALG3"/>
</dbReference>
<feature type="transmembrane region" description="Helical" evidence="11">
    <location>
        <begin position="143"/>
        <end position="161"/>
    </location>
</feature>
<feature type="transmembrane region" description="Helical" evidence="11">
    <location>
        <begin position="80"/>
        <end position="97"/>
    </location>
</feature>
<dbReference type="Pfam" id="PF05208">
    <property type="entry name" value="ALG3"/>
    <property type="match status" value="1"/>
</dbReference>
<dbReference type="OrthoDB" id="447699at2759"/>
<dbReference type="GO" id="GO:0052925">
    <property type="term" value="F:dol-P-Man:Man(5)GlcNAc(2)-PP-Dol alpha-1,3-mannosyltransferase activity"/>
    <property type="evidence" value="ECO:0007669"/>
    <property type="project" value="UniProtKB-EC"/>
</dbReference>
<dbReference type="EMBL" id="CAJNNV010027234">
    <property type="protein sequence ID" value="CAE8619821.1"/>
    <property type="molecule type" value="Genomic_DNA"/>
</dbReference>
<comment type="subcellular location">
    <subcellularLocation>
        <location evidence="1">Endoplasmic reticulum membrane</location>
        <topology evidence="1">Multi-pass membrane protein</topology>
    </subcellularLocation>
</comment>
<dbReference type="PANTHER" id="PTHR12646:SF0">
    <property type="entry name" value="DOL-P-MAN:MAN(5)GLCNAC(2)-PP-DOL ALPHA-1,3-MANNOSYLTRANSFERASE"/>
    <property type="match status" value="1"/>
</dbReference>
<name>A0A813G443_POLGL</name>
<accession>A0A813G443</accession>
<evidence type="ECO:0000256" key="10">
    <source>
        <dbReference type="ARBA" id="ARBA00049506"/>
    </source>
</evidence>
<evidence type="ECO:0000256" key="8">
    <source>
        <dbReference type="ARBA" id="ARBA00022989"/>
    </source>
</evidence>